<dbReference type="KEGG" id="hsn:DV733_02035"/>
<dbReference type="Gene3D" id="3.30.70.3220">
    <property type="match status" value="1"/>
</dbReference>
<dbReference type="PANTHER" id="PTHR30081:SF1">
    <property type="entry name" value="PROTEIN TRANSLOCASE SUBUNIT SECD"/>
    <property type="match status" value="1"/>
</dbReference>
<dbReference type="InterPro" id="IPR048634">
    <property type="entry name" value="SecD_SecF_C"/>
</dbReference>
<evidence type="ECO:0000256" key="7">
    <source>
        <dbReference type="ARBA" id="ARBA00023010"/>
    </source>
</evidence>
<dbReference type="STRING" id="1457250.GCA_000755225_02704"/>
<dbReference type="Gene3D" id="1.20.1640.10">
    <property type="entry name" value="Multidrug efflux transporter AcrB transmembrane domain"/>
    <property type="match status" value="1"/>
</dbReference>
<organism evidence="11 12">
    <name type="scientific">Halapricum salinum</name>
    <dbReference type="NCBI Taxonomy" id="1457250"/>
    <lineage>
        <taxon>Archaea</taxon>
        <taxon>Methanobacteriati</taxon>
        <taxon>Methanobacteriota</taxon>
        <taxon>Stenosarchaea group</taxon>
        <taxon>Halobacteria</taxon>
        <taxon>Halobacteriales</taxon>
        <taxon>Haloarculaceae</taxon>
        <taxon>Halapricum</taxon>
    </lineage>
</organism>
<dbReference type="PANTHER" id="PTHR30081">
    <property type="entry name" value="PROTEIN-EXPORT MEMBRANE PROTEIN SEC"/>
    <property type="match status" value="1"/>
</dbReference>
<dbReference type="OrthoDB" id="146638at2157"/>
<evidence type="ECO:0000256" key="1">
    <source>
        <dbReference type="ARBA" id="ARBA00004651"/>
    </source>
</evidence>
<evidence type="ECO:0000256" key="4">
    <source>
        <dbReference type="ARBA" id="ARBA00022692"/>
    </source>
</evidence>
<keyword evidence="8 9" id="KW-0472">Membrane</keyword>
<evidence type="ECO:0000256" key="2">
    <source>
        <dbReference type="ARBA" id="ARBA00022448"/>
    </source>
</evidence>
<dbReference type="GO" id="GO:0006605">
    <property type="term" value="P:protein targeting"/>
    <property type="evidence" value="ECO:0007669"/>
    <property type="project" value="UniProtKB-UniRule"/>
</dbReference>
<feature type="transmembrane region" description="Helical" evidence="9">
    <location>
        <begin position="563"/>
        <end position="583"/>
    </location>
</feature>
<comment type="similarity">
    <text evidence="9">Belongs to the SecD/SecF family. SecD subfamily.</text>
</comment>
<dbReference type="GeneID" id="39846608"/>
<evidence type="ECO:0000259" key="10">
    <source>
        <dbReference type="Pfam" id="PF02355"/>
    </source>
</evidence>
<keyword evidence="6 9" id="KW-1133">Transmembrane helix</keyword>
<keyword evidence="7 9" id="KW-0811">Translocation</keyword>
<comment type="function">
    <text evidence="9">Involved in protein export.</text>
</comment>
<comment type="caution">
    <text evidence="9">Lacks conserved residue(s) required for the propagation of feature annotation.</text>
</comment>
<keyword evidence="5 9" id="KW-0653">Protein transport</keyword>
<dbReference type="HAMAP" id="MF_01463_A">
    <property type="entry name" value="SecD_A"/>
    <property type="match status" value="1"/>
</dbReference>
<keyword evidence="4 9" id="KW-0812">Transmembrane</keyword>
<evidence type="ECO:0000256" key="9">
    <source>
        <dbReference type="HAMAP-Rule" id="MF_01463"/>
    </source>
</evidence>
<dbReference type="GO" id="GO:0065002">
    <property type="term" value="P:intracellular protein transmembrane transport"/>
    <property type="evidence" value="ECO:0007669"/>
    <property type="project" value="UniProtKB-UniRule"/>
</dbReference>
<gene>
    <name evidence="9" type="primary">secD</name>
    <name evidence="11" type="ORF">DV733_02035</name>
</gene>
<evidence type="ECO:0000256" key="8">
    <source>
        <dbReference type="ARBA" id="ARBA00023136"/>
    </source>
</evidence>
<evidence type="ECO:0000256" key="3">
    <source>
        <dbReference type="ARBA" id="ARBA00022475"/>
    </source>
</evidence>
<dbReference type="AlphaFoldDB" id="A0A4D6H8W5"/>
<evidence type="ECO:0000313" key="11">
    <source>
        <dbReference type="EMBL" id="QCC50075.1"/>
    </source>
</evidence>
<keyword evidence="12" id="KW-1185">Reference proteome</keyword>
<proteinExistence type="inferred from homology"/>
<evidence type="ECO:0000313" key="12">
    <source>
        <dbReference type="Proteomes" id="UP000296706"/>
    </source>
</evidence>
<feature type="transmembrane region" description="Helical" evidence="9">
    <location>
        <begin position="589"/>
        <end position="607"/>
    </location>
</feature>
<dbReference type="InterPro" id="IPR024912">
    <property type="entry name" value="SecD_arc"/>
</dbReference>
<comment type="subcellular location">
    <subcellularLocation>
        <location evidence="1 9">Cell membrane</location>
        <topology evidence="1 9">Multi-pass membrane protein</topology>
    </subcellularLocation>
</comment>
<dbReference type="GO" id="GO:0005886">
    <property type="term" value="C:plasma membrane"/>
    <property type="evidence" value="ECO:0007669"/>
    <property type="project" value="UniProtKB-SubCell"/>
</dbReference>
<comment type="subunit">
    <text evidence="9">Part of the protein translocation apparatus. Forms a complex with SecF.</text>
</comment>
<protein>
    <recommendedName>
        <fullName evidence="9">Protein-export membrane protein SecD</fullName>
    </recommendedName>
</protein>
<evidence type="ECO:0000256" key="6">
    <source>
        <dbReference type="ARBA" id="ARBA00022989"/>
    </source>
</evidence>
<dbReference type="RefSeq" id="WP_049993519.1">
    <property type="nucleotide sequence ID" value="NZ_CP031310.1"/>
</dbReference>
<dbReference type="InterPro" id="IPR022813">
    <property type="entry name" value="SecD/SecF_arch_bac"/>
</dbReference>
<dbReference type="SUPFAM" id="SSF82866">
    <property type="entry name" value="Multidrug efflux transporter AcrB transmembrane domain"/>
    <property type="match status" value="1"/>
</dbReference>
<name>A0A4D6H8W5_9EURY</name>
<accession>A0A4D6H8W5</accession>
<reference evidence="11 12" key="1">
    <citation type="journal article" date="2019" name="Nat. Commun.">
        <title>A new type of DNA phosphorothioation-based antiviral system in archaea.</title>
        <authorList>
            <person name="Xiong L."/>
            <person name="Liu S."/>
            <person name="Chen S."/>
            <person name="Xiao Y."/>
            <person name="Zhu B."/>
            <person name="Gao Y."/>
            <person name="Zhang Y."/>
            <person name="Chen B."/>
            <person name="Luo J."/>
            <person name="Deng Z."/>
            <person name="Chen X."/>
            <person name="Wang L."/>
            <person name="Chen S."/>
        </authorList>
    </citation>
    <scope>NUCLEOTIDE SEQUENCE [LARGE SCALE GENOMIC DNA]</scope>
    <source>
        <strain evidence="11 12">CBA1105</strain>
    </source>
</reference>
<dbReference type="EMBL" id="CP031310">
    <property type="protein sequence ID" value="QCC50075.1"/>
    <property type="molecule type" value="Genomic_DNA"/>
</dbReference>
<feature type="domain" description="Protein export membrane protein SecD/SecF C-terminal" evidence="10">
    <location>
        <begin position="451"/>
        <end position="605"/>
    </location>
</feature>
<feature type="transmembrane region" description="Helical" evidence="9">
    <location>
        <begin position="467"/>
        <end position="485"/>
    </location>
</feature>
<sequence length="625" mass="65753">MGAIRENWRIAALVVIVLASTFALFGPIGTGTTVQTELVTLSEDENTVSVSESTFFLENTTLETTNESTNEIVASDAEIEIDGDVSNVTDTSAVVTNGTIDVTGGSVVSPKNTSAITATNNSIAVSGEATLRTDNSSVELSVERQQDGGLTNLQYGLDLSGGTRIRAPITGLHVTDLDIGDQPQLASNLSDDLGVDEIDVQVRPRDGVVEVYDGDVGKSEFASALQSAGVDVQASDVQAGVTGQTRETVVNTLQGRIDQTGLSGGSVTTAGDGLVVVEVPNTRPEQVREIVTDRGVVRIVAEVREGGANTTTNTTVITGEDIAGTDPISQEGSEWRTPVTLTESGAEKFQNRMNGVGFTTGNGPANCDRSGGQGSSRPGSYCLLTTLNGEIVSSNSLAPEFGTSLNDGTWAEGTRDFFMTSQTSEQAQDIKLSLDVGSLPTTLNLSQGAQYDLSYIEPSYAQNFKPLSLATGLLAWFAVAGMIFWRYREIRVALPMLFTAIAEVYILLGFAAISGLALDLSHIAGLIAVIGTGVDDLVIMADEILQEGDVATGRVFQSRFRKAFWVIGAAAATTIIAMSPLTILSVGDLFGFAVITIVGVLVGVLITRPAYGDILRNLVLSKDQR</sequence>
<evidence type="ECO:0000256" key="5">
    <source>
        <dbReference type="ARBA" id="ARBA00022927"/>
    </source>
</evidence>
<keyword evidence="3 9" id="KW-1003">Cell membrane</keyword>
<feature type="transmembrane region" description="Helical" evidence="9">
    <location>
        <begin position="497"/>
        <end position="517"/>
    </location>
</feature>
<dbReference type="Pfam" id="PF02355">
    <property type="entry name" value="SecD_SecF_C"/>
    <property type="match status" value="1"/>
</dbReference>
<keyword evidence="2 9" id="KW-0813">Transport</keyword>
<feature type="transmembrane region" description="Helical" evidence="9">
    <location>
        <begin position="523"/>
        <end position="542"/>
    </location>
</feature>
<dbReference type="Proteomes" id="UP000296706">
    <property type="component" value="Chromosome"/>
</dbReference>